<evidence type="ECO:0000313" key="2">
    <source>
        <dbReference type="Proteomes" id="UP001552299"/>
    </source>
</evidence>
<keyword evidence="2" id="KW-1185">Reference proteome</keyword>
<comment type="caution">
    <text evidence="1">The sequence shown here is derived from an EMBL/GenBank/DDBJ whole genome shotgun (WGS) entry which is preliminary data.</text>
</comment>
<accession>A0ABD0UR32</accession>
<dbReference type="EMBL" id="JANQDX010000012">
    <property type="protein sequence ID" value="KAL0915151.1"/>
    <property type="molecule type" value="Genomic_DNA"/>
</dbReference>
<dbReference type="Proteomes" id="UP001552299">
    <property type="component" value="Unassembled WGS sequence"/>
</dbReference>
<name>A0ABD0UR32_DENTH</name>
<proteinExistence type="predicted"/>
<dbReference type="AlphaFoldDB" id="A0ABD0UR32"/>
<reference evidence="1 2" key="1">
    <citation type="journal article" date="2024" name="Plant Biotechnol. J.">
        <title>Dendrobium thyrsiflorum genome and its molecular insights into genes involved in important horticultural traits.</title>
        <authorList>
            <person name="Chen B."/>
            <person name="Wang J.Y."/>
            <person name="Zheng P.J."/>
            <person name="Li K.L."/>
            <person name="Liang Y.M."/>
            <person name="Chen X.F."/>
            <person name="Zhang C."/>
            <person name="Zhao X."/>
            <person name="He X."/>
            <person name="Zhang G.Q."/>
            <person name="Liu Z.J."/>
            <person name="Xu Q."/>
        </authorList>
    </citation>
    <scope>NUCLEOTIDE SEQUENCE [LARGE SCALE GENOMIC DNA]</scope>
    <source>
        <strain evidence="1">GZMU011</strain>
    </source>
</reference>
<gene>
    <name evidence="1" type="ORF">M5K25_015550</name>
</gene>
<protein>
    <submittedName>
        <fullName evidence="1">Uncharacterized protein</fullName>
    </submittedName>
</protein>
<evidence type="ECO:0000313" key="1">
    <source>
        <dbReference type="EMBL" id="KAL0915151.1"/>
    </source>
</evidence>
<sequence length="331" mass="36992">MRKISFSIVSKALSILIASNAEVSRNESPSFSAINCASSVEIALKCFRSDLLPAIIITMLESAWSLSSRSHLWILPLSDVINEKGSNCTSVVGTGDGSIPFLASSVPYLSLNHLPFYLLGRVSVKGKLNAQLGVQNHVMLTHIIPELLQYNSLLINFKYIKMSHSLYYPRDGLRSQTFQYSCIRNQEAQTHGFVEEEAIKVKSDDTLTAQNDGSQAIVCKEFNKSLRNETIKPNLSSEEVNPSCSEHFQERRSKGRKSHLKRFCGEFHTDRGFGIQGELVPGKPRQYVGFSNTGVTYKHDLEEIIIFMIYFVCHSSSSYCSTSCPICIMPK</sequence>
<organism evidence="1 2">
    <name type="scientific">Dendrobium thyrsiflorum</name>
    <name type="common">Pinecone-like raceme dendrobium</name>
    <name type="synonym">Orchid</name>
    <dbReference type="NCBI Taxonomy" id="117978"/>
    <lineage>
        <taxon>Eukaryota</taxon>
        <taxon>Viridiplantae</taxon>
        <taxon>Streptophyta</taxon>
        <taxon>Embryophyta</taxon>
        <taxon>Tracheophyta</taxon>
        <taxon>Spermatophyta</taxon>
        <taxon>Magnoliopsida</taxon>
        <taxon>Liliopsida</taxon>
        <taxon>Asparagales</taxon>
        <taxon>Orchidaceae</taxon>
        <taxon>Epidendroideae</taxon>
        <taxon>Malaxideae</taxon>
        <taxon>Dendrobiinae</taxon>
        <taxon>Dendrobium</taxon>
    </lineage>
</organism>